<keyword evidence="3" id="KW-1185">Reference proteome</keyword>
<sequence length="87" mass="9796">MNIPIQVIVSQMDKEITKIKKEISINKKKERIAAIRALCDVILEEESIEKSTVADEAMLKMMVGDNKKDIKSNLPKSEGNGDSIFDF</sequence>
<feature type="region of interest" description="Disordered" evidence="1">
    <location>
        <begin position="68"/>
        <end position="87"/>
    </location>
</feature>
<evidence type="ECO:0008006" key="4">
    <source>
        <dbReference type="Google" id="ProtNLM"/>
    </source>
</evidence>
<evidence type="ECO:0000256" key="1">
    <source>
        <dbReference type="SAM" id="MobiDB-lite"/>
    </source>
</evidence>
<protein>
    <recommendedName>
        <fullName evidence="4">YwdI family protein</fullName>
    </recommendedName>
</protein>
<dbReference type="EMBL" id="NPIA01000005">
    <property type="protein sequence ID" value="OZM56718.1"/>
    <property type="molecule type" value="Genomic_DNA"/>
</dbReference>
<reference evidence="2 3" key="2">
    <citation type="submission" date="2017-09" db="EMBL/GenBank/DDBJ databases">
        <title>Bacillus patelloidae sp. nov., isolated from the intestinal tract of a marine limpet.</title>
        <authorList>
            <person name="Liu R."/>
            <person name="Dong C."/>
            <person name="Shao Z."/>
        </authorList>
    </citation>
    <scope>NUCLEOTIDE SEQUENCE [LARGE SCALE GENOMIC DNA]</scope>
    <source>
        <strain evidence="2 3">SA5d-4</strain>
    </source>
</reference>
<evidence type="ECO:0000313" key="2">
    <source>
        <dbReference type="EMBL" id="OZM56718.1"/>
    </source>
</evidence>
<name>A0A263BT24_9BACI</name>
<gene>
    <name evidence="2" type="ORF">CIB95_10885</name>
</gene>
<organism evidence="2 3">
    <name type="scientific">Lottiidibacillus patelloidae</name>
    <dbReference type="NCBI Taxonomy" id="2670334"/>
    <lineage>
        <taxon>Bacteria</taxon>
        <taxon>Bacillati</taxon>
        <taxon>Bacillota</taxon>
        <taxon>Bacilli</taxon>
        <taxon>Bacillales</taxon>
        <taxon>Bacillaceae</taxon>
        <taxon>Lottiidibacillus</taxon>
    </lineage>
</organism>
<dbReference type="AlphaFoldDB" id="A0A263BT24"/>
<dbReference type="InterPro" id="IPR035218">
    <property type="entry name" value="DUF5327"/>
</dbReference>
<reference evidence="3" key="1">
    <citation type="submission" date="2017-08" db="EMBL/GenBank/DDBJ databases">
        <authorList>
            <person name="Huang Z."/>
        </authorList>
    </citation>
    <scope>NUCLEOTIDE SEQUENCE [LARGE SCALE GENOMIC DNA]</scope>
    <source>
        <strain evidence="3">SA5d-4</strain>
    </source>
</reference>
<accession>A0A263BT24</accession>
<proteinExistence type="predicted"/>
<dbReference type="RefSeq" id="WP_094925066.1">
    <property type="nucleotide sequence ID" value="NZ_NPIA01000005.1"/>
</dbReference>
<dbReference type="Pfam" id="PF17261">
    <property type="entry name" value="DUF5327"/>
    <property type="match status" value="1"/>
</dbReference>
<dbReference type="Proteomes" id="UP000217083">
    <property type="component" value="Unassembled WGS sequence"/>
</dbReference>
<comment type="caution">
    <text evidence="2">The sequence shown here is derived from an EMBL/GenBank/DDBJ whole genome shotgun (WGS) entry which is preliminary data.</text>
</comment>
<evidence type="ECO:0000313" key="3">
    <source>
        <dbReference type="Proteomes" id="UP000217083"/>
    </source>
</evidence>